<organism evidence="2 3">
    <name type="scientific">Solanum commersonii</name>
    <name type="common">Commerson's wild potato</name>
    <name type="synonym">Commerson's nightshade</name>
    <dbReference type="NCBI Taxonomy" id="4109"/>
    <lineage>
        <taxon>Eukaryota</taxon>
        <taxon>Viridiplantae</taxon>
        <taxon>Streptophyta</taxon>
        <taxon>Embryophyta</taxon>
        <taxon>Tracheophyta</taxon>
        <taxon>Spermatophyta</taxon>
        <taxon>Magnoliopsida</taxon>
        <taxon>eudicotyledons</taxon>
        <taxon>Gunneridae</taxon>
        <taxon>Pentapetalae</taxon>
        <taxon>asterids</taxon>
        <taxon>lamiids</taxon>
        <taxon>Solanales</taxon>
        <taxon>Solanaceae</taxon>
        <taxon>Solanoideae</taxon>
        <taxon>Solaneae</taxon>
        <taxon>Solanum</taxon>
    </lineage>
</organism>
<sequence>MANNTSVVGFGHSKDRASLDLATLEITSTVEKPPRPAKAIKRSEDPIDAGIYHFDGKPFIVKAWSPDMDFSREELHSVPIWIKFTGLDFKYWSPKGLSKLGSLIGKPLMVDKNTERKAGLNFARLMVEVDMDTILPESISFKNEKGQLIEQKAKPVTAKRENKTVVVEQSHEQRRIGHNNKKETENVEKHGEKLEKVAQIEDTE</sequence>
<dbReference type="OrthoDB" id="1247582at2759"/>
<feature type="non-terminal residue" evidence="2">
    <location>
        <position position="204"/>
    </location>
</feature>
<evidence type="ECO:0008006" key="4">
    <source>
        <dbReference type="Google" id="ProtNLM"/>
    </source>
</evidence>
<keyword evidence="3" id="KW-1185">Reference proteome</keyword>
<dbReference type="AlphaFoldDB" id="A0A9J5VXJ4"/>
<protein>
    <recommendedName>
        <fullName evidence="4">DUF4283 domain-containing protein</fullName>
    </recommendedName>
</protein>
<evidence type="ECO:0000313" key="3">
    <source>
        <dbReference type="Proteomes" id="UP000824120"/>
    </source>
</evidence>
<dbReference type="PANTHER" id="PTHR31286:SF165">
    <property type="entry name" value="DUF4283 DOMAIN-CONTAINING PROTEIN"/>
    <property type="match status" value="1"/>
</dbReference>
<dbReference type="EMBL" id="JACXVP010000405">
    <property type="protein sequence ID" value="KAG5567905.1"/>
    <property type="molecule type" value="Genomic_DNA"/>
</dbReference>
<evidence type="ECO:0000313" key="2">
    <source>
        <dbReference type="EMBL" id="KAG5567905.1"/>
    </source>
</evidence>
<feature type="region of interest" description="Disordered" evidence="1">
    <location>
        <begin position="160"/>
        <end position="204"/>
    </location>
</feature>
<comment type="caution">
    <text evidence="2">The sequence shown here is derived from an EMBL/GenBank/DDBJ whole genome shotgun (WGS) entry which is preliminary data.</text>
</comment>
<dbReference type="PANTHER" id="PTHR31286">
    <property type="entry name" value="GLYCINE-RICH CELL WALL STRUCTURAL PROTEIN 1.8-LIKE"/>
    <property type="match status" value="1"/>
</dbReference>
<dbReference type="Proteomes" id="UP000824120">
    <property type="component" value="Unassembled WGS sequence"/>
</dbReference>
<reference evidence="2" key="1">
    <citation type="submission" date="2020-09" db="EMBL/GenBank/DDBJ databases">
        <title>De no assembly of potato wild relative species, Solanum commersonii.</title>
        <authorList>
            <person name="Cho K."/>
        </authorList>
    </citation>
    <scope>NUCLEOTIDE SEQUENCE</scope>
    <source>
        <strain evidence="2">LZ3.2</strain>
        <tissue evidence="2">Leaf</tissue>
    </source>
</reference>
<accession>A0A9J5VXJ4</accession>
<proteinExistence type="predicted"/>
<evidence type="ECO:0000256" key="1">
    <source>
        <dbReference type="SAM" id="MobiDB-lite"/>
    </source>
</evidence>
<dbReference type="InterPro" id="IPR040256">
    <property type="entry name" value="At4g02000-like"/>
</dbReference>
<gene>
    <name evidence="2" type="ORF">H5410_065079</name>
</gene>
<name>A0A9J5VXJ4_SOLCO</name>